<dbReference type="PANTHER" id="PTHR43031">
    <property type="entry name" value="FAD-DEPENDENT OXIDOREDUCTASE"/>
    <property type="match status" value="1"/>
</dbReference>
<feature type="domain" description="Rhodanese" evidence="1">
    <location>
        <begin position="17"/>
        <end position="105"/>
    </location>
</feature>
<evidence type="ECO:0000313" key="2">
    <source>
        <dbReference type="EMBL" id="ACL71581.1"/>
    </source>
</evidence>
<evidence type="ECO:0000313" key="3">
    <source>
        <dbReference type="Proteomes" id="UP000002383"/>
    </source>
</evidence>
<dbReference type="PANTHER" id="PTHR43031:SF17">
    <property type="entry name" value="SULFURTRANSFERASE YTWF-RELATED"/>
    <property type="match status" value="1"/>
</dbReference>
<sequence>MQQLTPRGLQAWLEDRGRPAPLLLDVREPWEYDIAHLQGSTLVPLSRIPAWLAEADPQQEIVVICHHGVRSHHAGLFLEHHGFSRVTNLVGGIDAWSREVDPHLPLY</sequence>
<dbReference type="STRING" id="396588.Tgr7_0484"/>
<evidence type="ECO:0000259" key="1">
    <source>
        <dbReference type="PROSITE" id="PS50206"/>
    </source>
</evidence>
<dbReference type="InterPro" id="IPR036873">
    <property type="entry name" value="Rhodanese-like_dom_sf"/>
</dbReference>
<dbReference type="OrthoDB" id="9811849at2"/>
<dbReference type="HOGENOM" id="CLU_089574_13_3_6"/>
<dbReference type="SUPFAM" id="SSF52821">
    <property type="entry name" value="Rhodanese/Cell cycle control phosphatase"/>
    <property type="match status" value="1"/>
</dbReference>
<proteinExistence type="predicted"/>
<reference evidence="2 3" key="1">
    <citation type="journal article" date="2011" name="Stand. Genomic Sci.">
        <title>Complete genome sequence of 'Thioalkalivibrio sulfidophilus' HL-EbGr7.</title>
        <authorList>
            <person name="Muyzer G."/>
            <person name="Sorokin D.Y."/>
            <person name="Mavromatis K."/>
            <person name="Lapidus A."/>
            <person name="Clum A."/>
            <person name="Ivanova N."/>
            <person name="Pati A."/>
            <person name="d'Haeseleer P."/>
            <person name="Woyke T."/>
            <person name="Kyrpides N.C."/>
        </authorList>
    </citation>
    <scope>NUCLEOTIDE SEQUENCE [LARGE SCALE GENOMIC DNA]</scope>
    <source>
        <strain evidence="2 3">HL-EbGR7</strain>
    </source>
</reference>
<dbReference type="SMART" id="SM00450">
    <property type="entry name" value="RHOD"/>
    <property type="match status" value="1"/>
</dbReference>
<name>B8GL63_THISH</name>
<dbReference type="InterPro" id="IPR050229">
    <property type="entry name" value="GlpE_sulfurtransferase"/>
</dbReference>
<dbReference type="InterPro" id="IPR001763">
    <property type="entry name" value="Rhodanese-like_dom"/>
</dbReference>
<dbReference type="GO" id="GO:0016740">
    <property type="term" value="F:transferase activity"/>
    <property type="evidence" value="ECO:0007669"/>
    <property type="project" value="UniProtKB-KW"/>
</dbReference>
<keyword evidence="3" id="KW-1185">Reference proteome</keyword>
<keyword evidence="2" id="KW-0808">Transferase</keyword>
<organism evidence="2 3">
    <name type="scientific">Thioalkalivibrio sulfidiphilus (strain HL-EbGR7)</name>
    <dbReference type="NCBI Taxonomy" id="396588"/>
    <lineage>
        <taxon>Bacteria</taxon>
        <taxon>Pseudomonadati</taxon>
        <taxon>Pseudomonadota</taxon>
        <taxon>Gammaproteobacteria</taxon>
        <taxon>Chromatiales</taxon>
        <taxon>Ectothiorhodospiraceae</taxon>
        <taxon>Thioalkalivibrio</taxon>
    </lineage>
</organism>
<dbReference type="Pfam" id="PF00581">
    <property type="entry name" value="Rhodanese"/>
    <property type="match status" value="1"/>
</dbReference>
<dbReference type="EMBL" id="CP001339">
    <property type="protein sequence ID" value="ACL71581.1"/>
    <property type="molecule type" value="Genomic_DNA"/>
</dbReference>
<gene>
    <name evidence="2" type="ordered locus">Tgr7_0484</name>
</gene>
<dbReference type="eggNOG" id="COG0607">
    <property type="taxonomic scope" value="Bacteria"/>
</dbReference>
<dbReference type="AlphaFoldDB" id="B8GL63"/>
<accession>B8GL63</accession>
<protein>
    <submittedName>
        <fullName evidence="2">Rhodanese-related sulfurtransferase</fullName>
    </submittedName>
</protein>
<dbReference type="Gene3D" id="3.40.250.10">
    <property type="entry name" value="Rhodanese-like domain"/>
    <property type="match status" value="1"/>
</dbReference>
<dbReference type="KEGG" id="tgr:Tgr7_0484"/>
<dbReference type="PROSITE" id="PS50206">
    <property type="entry name" value="RHODANESE_3"/>
    <property type="match status" value="1"/>
</dbReference>
<dbReference type="RefSeq" id="WP_012637069.1">
    <property type="nucleotide sequence ID" value="NC_011901.1"/>
</dbReference>
<dbReference type="Proteomes" id="UP000002383">
    <property type="component" value="Chromosome"/>
</dbReference>